<dbReference type="InterPro" id="IPR023271">
    <property type="entry name" value="Aquaporin-like"/>
</dbReference>
<dbReference type="Pfam" id="PF00230">
    <property type="entry name" value="MIP"/>
    <property type="match status" value="1"/>
</dbReference>
<keyword evidence="11" id="KW-1185">Reference proteome</keyword>
<dbReference type="PANTHER" id="PTHR43829">
    <property type="entry name" value="AQUAPORIN OR AQUAGLYCEROPORIN RELATED"/>
    <property type="match status" value="1"/>
</dbReference>
<evidence type="ECO:0000256" key="3">
    <source>
        <dbReference type="ARBA" id="ARBA00022448"/>
    </source>
</evidence>
<comment type="similarity">
    <text evidence="2 8">Belongs to the MIP/aquaporin (TC 1.A.8) family.</text>
</comment>
<comment type="subcellular location">
    <subcellularLocation>
        <location evidence="1">Membrane</location>
        <topology evidence="1">Multi-pass membrane protein</topology>
    </subcellularLocation>
</comment>
<dbReference type="STRING" id="796604.A0A2X0NSN1"/>
<organism evidence="10 11">
    <name type="scientific">Microbotryum silenes-dioicae</name>
    <dbReference type="NCBI Taxonomy" id="796604"/>
    <lineage>
        <taxon>Eukaryota</taxon>
        <taxon>Fungi</taxon>
        <taxon>Dikarya</taxon>
        <taxon>Basidiomycota</taxon>
        <taxon>Pucciniomycotina</taxon>
        <taxon>Microbotryomycetes</taxon>
        <taxon>Microbotryales</taxon>
        <taxon>Microbotryaceae</taxon>
        <taxon>Microbotryum</taxon>
    </lineage>
</organism>
<dbReference type="EMBL" id="FQNC01000012">
    <property type="protein sequence ID" value="SGY13325.1"/>
    <property type="molecule type" value="Genomic_DNA"/>
</dbReference>
<dbReference type="GO" id="GO:0015250">
    <property type="term" value="F:water channel activity"/>
    <property type="evidence" value="ECO:0007669"/>
    <property type="project" value="TreeGrafter"/>
</dbReference>
<feature type="transmembrane region" description="Helical" evidence="9">
    <location>
        <begin position="296"/>
        <end position="316"/>
    </location>
</feature>
<evidence type="ECO:0000256" key="2">
    <source>
        <dbReference type="ARBA" id="ARBA00006175"/>
    </source>
</evidence>
<keyword evidence="6 9" id="KW-1133">Transmembrane helix</keyword>
<dbReference type="PRINTS" id="PR00783">
    <property type="entry name" value="MINTRINSICP"/>
</dbReference>
<keyword evidence="4 8" id="KW-0812">Transmembrane</keyword>
<dbReference type="GO" id="GO:0005886">
    <property type="term" value="C:plasma membrane"/>
    <property type="evidence" value="ECO:0007669"/>
    <property type="project" value="TreeGrafter"/>
</dbReference>
<keyword evidence="3 8" id="KW-0813">Transport</keyword>
<sequence>MEATRPHLDRAHGDIETGFADVLQPRIEAQVQHAAPPMWLTKWESKRPILLTECVAEMIGVFLYTFFGLGASAAFFLSTVAKEAGFGSLLTIGFAYGGGIVFALVAVCSTSGGHLSPRLIIHGWPSDSASYTIAFAVFKGFPWRKVPFYILSQILGAFLGALAVYGVYKQEFDQAAAGFKALGPTGEAAIFTAQGPAGVLGLFPGTTQTTNYLVAVEFLATLILSMIVFAVLDASNFLSSLASAPFIIGFAFSVVIWCFALDSISLNSARDLGGRMACSVAFGSKCWTAWPKYTAIAALVNIPGTLCGCAIQVLLLSDSARKLLLHNVPPKMAEVARSHNERNGHSEYDATSMRVLTRDTQNIPVQYSNGKMD</sequence>
<dbReference type="AlphaFoldDB" id="A0A2X0NSN1"/>
<feature type="transmembrane region" description="Helical" evidence="9">
    <location>
        <begin position="212"/>
        <end position="232"/>
    </location>
</feature>
<feature type="transmembrane region" description="Helical" evidence="9">
    <location>
        <begin position="55"/>
        <end position="77"/>
    </location>
</feature>
<dbReference type="SUPFAM" id="SSF81338">
    <property type="entry name" value="Aquaporin-like"/>
    <property type="match status" value="1"/>
</dbReference>
<dbReference type="Gene3D" id="1.20.1080.10">
    <property type="entry name" value="Glycerol uptake facilitator protein"/>
    <property type="match status" value="1"/>
</dbReference>
<evidence type="ECO:0000256" key="6">
    <source>
        <dbReference type="ARBA" id="ARBA00022989"/>
    </source>
</evidence>
<dbReference type="GO" id="GO:0015254">
    <property type="term" value="F:glycerol channel activity"/>
    <property type="evidence" value="ECO:0007669"/>
    <property type="project" value="TreeGrafter"/>
</dbReference>
<feature type="transmembrane region" description="Helical" evidence="9">
    <location>
        <begin position="188"/>
        <end position="205"/>
    </location>
</feature>
<feature type="transmembrane region" description="Helical" evidence="9">
    <location>
        <begin position="238"/>
        <end position="260"/>
    </location>
</feature>
<accession>A0A2X0NSN1</accession>
<feature type="transmembrane region" description="Helical" evidence="9">
    <location>
        <begin position="89"/>
        <end position="108"/>
    </location>
</feature>
<keyword evidence="7 9" id="KW-0472">Membrane</keyword>
<reference evidence="10 11" key="1">
    <citation type="submission" date="2016-11" db="EMBL/GenBank/DDBJ databases">
        <authorList>
            <person name="Jaros S."/>
            <person name="Januszkiewicz K."/>
            <person name="Wedrychowicz H."/>
        </authorList>
    </citation>
    <scope>NUCLEOTIDE SEQUENCE [LARGE SCALE GENOMIC DNA]</scope>
</reference>
<dbReference type="InterPro" id="IPR000425">
    <property type="entry name" value="MIP"/>
</dbReference>
<evidence type="ECO:0000256" key="8">
    <source>
        <dbReference type="RuleBase" id="RU000477"/>
    </source>
</evidence>
<dbReference type="Proteomes" id="UP000249464">
    <property type="component" value="Unassembled WGS sequence"/>
</dbReference>
<evidence type="ECO:0000256" key="7">
    <source>
        <dbReference type="ARBA" id="ARBA00023136"/>
    </source>
</evidence>
<proteinExistence type="inferred from homology"/>
<dbReference type="PANTHER" id="PTHR43829:SF14">
    <property type="entry name" value="AQUAPORIN 3"/>
    <property type="match status" value="1"/>
</dbReference>
<feature type="transmembrane region" description="Helical" evidence="9">
    <location>
        <begin position="148"/>
        <end position="168"/>
    </location>
</feature>
<dbReference type="InterPro" id="IPR050363">
    <property type="entry name" value="MIP/Aquaporin"/>
</dbReference>
<name>A0A2X0NSN1_9BASI</name>
<keyword evidence="5" id="KW-0677">Repeat</keyword>
<protein>
    <submittedName>
        <fullName evidence="10">BQ5605_C010g05835 protein</fullName>
    </submittedName>
</protein>
<evidence type="ECO:0000256" key="5">
    <source>
        <dbReference type="ARBA" id="ARBA00022737"/>
    </source>
</evidence>
<gene>
    <name evidence="10" type="primary">BQ5605_C010g05835</name>
    <name evidence="10" type="ORF">BQ5605_C010G05835</name>
</gene>
<evidence type="ECO:0000313" key="10">
    <source>
        <dbReference type="EMBL" id="SGY13325.1"/>
    </source>
</evidence>
<evidence type="ECO:0000256" key="9">
    <source>
        <dbReference type="SAM" id="Phobius"/>
    </source>
</evidence>
<evidence type="ECO:0000256" key="4">
    <source>
        <dbReference type="ARBA" id="ARBA00022692"/>
    </source>
</evidence>
<evidence type="ECO:0000256" key="1">
    <source>
        <dbReference type="ARBA" id="ARBA00004141"/>
    </source>
</evidence>
<evidence type="ECO:0000313" key="11">
    <source>
        <dbReference type="Proteomes" id="UP000249464"/>
    </source>
</evidence>